<feature type="repeat" description="WD" evidence="4">
    <location>
        <begin position="89"/>
        <end position="130"/>
    </location>
</feature>
<dbReference type="OrthoDB" id="400at2759"/>
<comment type="similarity">
    <text evidence="1 5">Belongs to the WD repeat LST8 family.</text>
</comment>
<keyword evidence="8" id="KW-1185">Reference proteome</keyword>
<feature type="region of interest" description="Disordered" evidence="6">
    <location>
        <begin position="333"/>
        <end position="359"/>
    </location>
</feature>
<comment type="subunit">
    <text evidence="5">Part of the mechanistic target of rapamycin complex 1 (mTORC1) which contains MTOR, MLST8 and RPTOR. mTORC1 associates with AKT1S1/PRAS40, which inhibits its activity. mTORC1 binds to and is inhibited by FKBP12-rapamycin. Within mTORC1, interacts directly with MTOR and RPTOR. Component of the mechanistic target of rapamycin complex 2 (mTORC2), consisting in two heterotretramers composed of MTOR, MLST8, RICTOR and MAPKAP1/SIN1. Contrary to mTORC1, mTORC2 does not bind to and is not sensitive to FKBP12-rapamycin. mTORC1 and mTORC2 associate with DEPTOR, which regulates their activity. Interacts with RHEB. Interacts with MEAK7. Interacts with SIK3. Interacts with SLC38A7; this interaction promotes the recruitment of mTORC1 to the lysosome and its subsequent activation.</text>
</comment>
<evidence type="ECO:0000256" key="1">
    <source>
        <dbReference type="ARBA" id="ARBA00009890"/>
    </source>
</evidence>
<feature type="non-terminal residue" evidence="7">
    <location>
        <position position="1"/>
    </location>
</feature>
<dbReference type="PANTHER" id="PTHR19842">
    <property type="entry name" value="G BETA-LIKE PROTEIN GBL"/>
    <property type="match status" value="1"/>
</dbReference>
<keyword evidence="3 5" id="KW-0677">Repeat</keyword>
<dbReference type="SUPFAM" id="SSF50978">
    <property type="entry name" value="WD40 repeat-like"/>
    <property type="match status" value="1"/>
</dbReference>
<comment type="caution">
    <text evidence="7">The sequence shown here is derived from an EMBL/GenBank/DDBJ whole genome shotgun (WGS) entry which is preliminary data.</text>
</comment>
<dbReference type="GO" id="GO:0031932">
    <property type="term" value="C:TORC2 complex"/>
    <property type="evidence" value="ECO:0007669"/>
    <property type="project" value="UniProtKB-UniRule"/>
</dbReference>
<organism evidence="7 8">
    <name type="scientific">Galemys pyrenaicus</name>
    <name type="common">Iberian desman</name>
    <name type="synonym">Pyrenean desman</name>
    <dbReference type="NCBI Taxonomy" id="202257"/>
    <lineage>
        <taxon>Eukaryota</taxon>
        <taxon>Metazoa</taxon>
        <taxon>Chordata</taxon>
        <taxon>Craniata</taxon>
        <taxon>Vertebrata</taxon>
        <taxon>Euteleostomi</taxon>
        <taxon>Mammalia</taxon>
        <taxon>Eutheria</taxon>
        <taxon>Laurasiatheria</taxon>
        <taxon>Eulipotyphla</taxon>
        <taxon>Talpidae</taxon>
        <taxon>Galemys</taxon>
    </lineage>
</organism>
<keyword evidence="5" id="KW-0963">Cytoplasm</keyword>
<dbReference type="InterPro" id="IPR036322">
    <property type="entry name" value="WD40_repeat_dom_sf"/>
</dbReference>
<dbReference type="GO" id="GO:0031929">
    <property type="term" value="P:TOR signaling"/>
    <property type="evidence" value="ECO:0007669"/>
    <property type="project" value="UniProtKB-UniRule"/>
</dbReference>
<dbReference type="InterPro" id="IPR019775">
    <property type="entry name" value="WD40_repeat_CS"/>
</dbReference>
<dbReference type="GO" id="GO:0031931">
    <property type="term" value="C:TORC1 complex"/>
    <property type="evidence" value="ECO:0007669"/>
    <property type="project" value="UniProtKB-UniRule"/>
</dbReference>
<accession>A0A8J6DE34</accession>
<evidence type="ECO:0000256" key="5">
    <source>
        <dbReference type="RuleBase" id="RU369068"/>
    </source>
</evidence>
<comment type="subcellular location">
    <subcellularLocation>
        <location evidence="5">Cytoplasm</location>
    </subcellularLocation>
</comment>
<comment type="function">
    <text evidence="5">Subunit of both mTORC1 and mTORC2, which regulates cell growth and survival in response to nutrient and hormonal signals. mTORC1 is activated in response to growth factors or amino acids. In response to nutrients, mTORC1 is recruited to the lysosome membrane and promotes protein, lipid and nucleotide synthesis by phosphorylating several substrates, such as ribosomal protein S6 kinase (RPS6KB1 and RPS6KB2) and EIF4EBP1 (4E-BP1). In the same time, it inhibits catabolic pathways by phosphorylating the autophagy initiation components ULK1 and ATG13, as well as transcription factor TFEB, a master regulators of lysosomal biogenesis and autophagy. The mTORC1 complex is inhibited in response to starvation and amino acid depletion. Within mTORC1, MLST8 interacts directly with MTOR and enhances its kinase activity. In nutrient-poor conditions, stabilizes the MTOR-RPTOR interaction and favors RPTOR-mediated inhibition of MTOR activity. As part of the mTORC2 complex, transduces signals from growth factors to pathways involved in proliferation, cytoskeletal organization, lipogenesis and anabolic output. mTORC2 is also activated by growth factors, but seems to be nutrient-insensitive. In response to growth factors, mTORC2 phosphorylates and activates AGC protein kinase family members, including AKT (AKT1, AKT2 and AKT3), PKC (PRKCA, PRKCB and PRKCE) and SGK1. mTORC2 functions upstream of Rho GTPases to regulate the actin cytoskeleton, probably by activating one or more Rho-type guanine nucleotide exchange factors. mTORC2 promotes the serum-induced formation of stress-fibers or F-actin. mTORC2 plays a critical role in AKT1 activation by mediating phosphorylation of different sites depending on the context, such as 'Thr-450', 'Ser-473', 'Ser-477' or 'Thr-479', facilitating the phosphorylation of the activation loop of AKT1 on 'Thr-308' by PDPK1/PDK1 which is a prerequisite for full activation. mTORC2 regulates the phosphorylation of SGK1 at 'Ser-422'. mTORC2 also modulates the phosphorylation of PRKCA on 'Ser-657'. Within mTORC2, MLST8 acts as a bridge between MAPKAP1/SIN1 and MTOR.</text>
</comment>
<feature type="region of interest" description="Disordered" evidence="6">
    <location>
        <begin position="260"/>
        <end position="314"/>
    </location>
</feature>
<evidence type="ECO:0000256" key="6">
    <source>
        <dbReference type="SAM" id="MobiDB-lite"/>
    </source>
</evidence>
<dbReference type="AlphaFoldDB" id="A0A8J6DE34"/>
<dbReference type="SMART" id="SM00320">
    <property type="entry name" value="WD40"/>
    <property type="match status" value="6"/>
</dbReference>
<dbReference type="Pfam" id="PF00400">
    <property type="entry name" value="WD40"/>
    <property type="match status" value="4"/>
</dbReference>
<dbReference type="PROSITE" id="PS50082">
    <property type="entry name" value="WD_REPEATS_2"/>
    <property type="match status" value="2"/>
</dbReference>
<dbReference type="PROSITE" id="PS50294">
    <property type="entry name" value="WD_REPEATS_REGION"/>
    <property type="match status" value="1"/>
</dbReference>
<gene>
    <name evidence="7" type="ORF">J0S82_010309</name>
</gene>
<dbReference type="GO" id="GO:0005737">
    <property type="term" value="C:cytoplasm"/>
    <property type="evidence" value="ECO:0007669"/>
    <property type="project" value="UniProtKB-SubCell"/>
</dbReference>
<dbReference type="Gene3D" id="2.130.10.10">
    <property type="entry name" value="YVTN repeat-like/Quinoprotein amine dehydrogenase"/>
    <property type="match status" value="3"/>
</dbReference>
<proteinExistence type="inferred from homology"/>
<dbReference type="InterPro" id="IPR037588">
    <property type="entry name" value="MLST8"/>
</dbReference>
<dbReference type="PROSITE" id="PS00678">
    <property type="entry name" value="WD_REPEATS_1"/>
    <property type="match status" value="1"/>
</dbReference>
<evidence type="ECO:0000313" key="8">
    <source>
        <dbReference type="Proteomes" id="UP000700334"/>
    </source>
</evidence>
<dbReference type="InterPro" id="IPR001680">
    <property type="entry name" value="WD40_rpt"/>
</dbReference>
<sequence>CGPSSGRHSMNTSPGTVGSDPVILATAGYDHTVRFWQAHSGICTRTVQHQDSVNALEITPDRSMIAAAGYQHIRMYDLNSNNPNPVISYDGVNKNVASVGFHEDGRWMYTGGEDCTARIWDLRSRNLQCQRIFQVNAPINCVCLHPNQAELIVGDQSGAVHIWDLKTDHNEQLIPEPEVSVTSAHIDPDASYMAAVNSTVRTRPPRTLSCGPSCPAPLPAGRQSLVPPDARTARHSQPLLCLRRMSPAATAALLAGSFLADSQPHPSRDPETALAPDHCHSEPPIGCPHAQAAVPSPGTSSLPPATQGPWLGPGLPLPPEGWSCALQPASPALSRAGDRLRTPSRPGADPSCRLETRPAVTSLPPQGNCYVWNLTGGIGDEVTQLIPKTKIPAHTRYALQCRFSPDSTCVRRRLLREGRRGWGSTDRPPGPGTADQTCKIWRTSNFSLMTELSIRSSNPGESSRGWMWGCAFSGDSQYIVTASSDNLARLWCVETGEIKREYGGHQKAVVCLAFNDSVLG</sequence>
<protein>
    <recommendedName>
        <fullName evidence="5">Target of rapamycin complex subunit LST8</fullName>
        <shortName evidence="5">Protein GbetaL</shortName>
        <shortName evidence="5">TORC subunit LST8</shortName>
        <shortName evidence="5">mLST8</shortName>
    </recommendedName>
    <alternativeName>
        <fullName evidence="5">G protein beta subunit-like</fullName>
    </alternativeName>
    <alternativeName>
        <fullName evidence="5">Mammalian lethal with SEC13 protein 8</fullName>
    </alternativeName>
</protein>
<evidence type="ECO:0000256" key="4">
    <source>
        <dbReference type="PROSITE-ProRule" id="PRU00221"/>
    </source>
</evidence>
<feature type="repeat" description="WD" evidence="4">
    <location>
        <begin position="471"/>
        <end position="501"/>
    </location>
</feature>
<dbReference type="Proteomes" id="UP000700334">
    <property type="component" value="Unassembled WGS sequence"/>
</dbReference>
<dbReference type="PANTHER" id="PTHR19842:SF0">
    <property type="entry name" value="TARGET OF RAPAMYCIN COMPLEX SUBUNIT LST8"/>
    <property type="match status" value="1"/>
</dbReference>
<dbReference type="GO" id="GO:0032956">
    <property type="term" value="P:regulation of actin cytoskeleton organization"/>
    <property type="evidence" value="ECO:0007669"/>
    <property type="project" value="TreeGrafter"/>
</dbReference>
<dbReference type="EMBL" id="JAGFMF010012160">
    <property type="protein sequence ID" value="KAG8506392.1"/>
    <property type="molecule type" value="Genomic_DNA"/>
</dbReference>
<dbReference type="InterPro" id="IPR015943">
    <property type="entry name" value="WD40/YVTN_repeat-like_dom_sf"/>
</dbReference>
<name>A0A8J6DE34_GALPY</name>
<reference evidence="7" key="1">
    <citation type="journal article" date="2021" name="Evol. Appl.">
        <title>The genome of the Pyrenean desman and the effects of bottlenecks and inbreeding on the genomic landscape of an endangered species.</title>
        <authorList>
            <person name="Escoda L."/>
            <person name="Castresana J."/>
        </authorList>
    </citation>
    <scope>NUCLEOTIDE SEQUENCE</scope>
    <source>
        <strain evidence="7">IBE-C5619</strain>
    </source>
</reference>
<evidence type="ECO:0000256" key="3">
    <source>
        <dbReference type="ARBA" id="ARBA00022737"/>
    </source>
</evidence>
<keyword evidence="2 4" id="KW-0853">WD repeat</keyword>
<feature type="compositionally biased region" description="Basic and acidic residues" evidence="6">
    <location>
        <begin position="266"/>
        <end position="281"/>
    </location>
</feature>
<evidence type="ECO:0000313" key="7">
    <source>
        <dbReference type="EMBL" id="KAG8506392.1"/>
    </source>
</evidence>
<evidence type="ECO:0000256" key="2">
    <source>
        <dbReference type="ARBA" id="ARBA00022574"/>
    </source>
</evidence>